<dbReference type="AlphaFoldDB" id="A0AAV3PHX9"/>
<keyword evidence="2" id="KW-1185">Reference proteome</keyword>
<dbReference type="EMBL" id="BAABME010001676">
    <property type="protein sequence ID" value="GAA0150886.1"/>
    <property type="molecule type" value="Genomic_DNA"/>
</dbReference>
<organism evidence="1 2">
    <name type="scientific">Lithospermum erythrorhizon</name>
    <name type="common">Purple gromwell</name>
    <name type="synonym">Lithospermum officinale var. erythrorhizon</name>
    <dbReference type="NCBI Taxonomy" id="34254"/>
    <lineage>
        <taxon>Eukaryota</taxon>
        <taxon>Viridiplantae</taxon>
        <taxon>Streptophyta</taxon>
        <taxon>Embryophyta</taxon>
        <taxon>Tracheophyta</taxon>
        <taxon>Spermatophyta</taxon>
        <taxon>Magnoliopsida</taxon>
        <taxon>eudicotyledons</taxon>
        <taxon>Gunneridae</taxon>
        <taxon>Pentapetalae</taxon>
        <taxon>asterids</taxon>
        <taxon>lamiids</taxon>
        <taxon>Boraginales</taxon>
        <taxon>Boraginaceae</taxon>
        <taxon>Boraginoideae</taxon>
        <taxon>Lithospermeae</taxon>
        <taxon>Lithospermum</taxon>
    </lineage>
</organism>
<protein>
    <submittedName>
        <fullName evidence="1">Uncharacterized protein</fullName>
    </submittedName>
</protein>
<evidence type="ECO:0000313" key="1">
    <source>
        <dbReference type="EMBL" id="GAA0150886.1"/>
    </source>
</evidence>
<accession>A0AAV3PHX9</accession>
<sequence length="120" mass="13466">MCDGISLNEKTPQCFDSNSKCSSGQASEMDLTGLCECKMHESNSTTECEGVSTLAKTPKLFFRDFNGISKVASSTSCCSSIYLSETAQMNFDAQYQHWIQKLSQLKEEAMEATRKRWTNY</sequence>
<proteinExistence type="predicted"/>
<dbReference type="Proteomes" id="UP001454036">
    <property type="component" value="Unassembled WGS sequence"/>
</dbReference>
<name>A0AAV3PHX9_LITER</name>
<reference evidence="1 2" key="1">
    <citation type="submission" date="2024-01" db="EMBL/GenBank/DDBJ databases">
        <title>The complete chloroplast genome sequence of Lithospermum erythrorhizon: insights into the phylogenetic relationship among Boraginaceae species and the maternal lineages of purple gromwells.</title>
        <authorList>
            <person name="Okada T."/>
            <person name="Watanabe K."/>
        </authorList>
    </citation>
    <scope>NUCLEOTIDE SEQUENCE [LARGE SCALE GENOMIC DNA]</scope>
</reference>
<comment type="caution">
    <text evidence="1">The sequence shown here is derived from an EMBL/GenBank/DDBJ whole genome shotgun (WGS) entry which is preliminary data.</text>
</comment>
<gene>
    <name evidence="1" type="ORF">LIER_09725</name>
</gene>
<evidence type="ECO:0000313" key="2">
    <source>
        <dbReference type="Proteomes" id="UP001454036"/>
    </source>
</evidence>